<gene>
    <name evidence="2" type="ORF">Pla123a_40220</name>
</gene>
<name>A0A5C5YD66_9BACT</name>
<accession>A0A5C5YD66</accession>
<organism evidence="2 3">
    <name type="scientific">Posidoniimonas polymericola</name>
    <dbReference type="NCBI Taxonomy" id="2528002"/>
    <lineage>
        <taxon>Bacteria</taxon>
        <taxon>Pseudomonadati</taxon>
        <taxon>Planctomycetota</taxon>
        <taxon>Planctomycetia</taxon>
        <taxon>Pirellulales</taxon>
        <taxon>Lacipirellulaceae</taxon>
        <taxon>Posidoniimonas</taxon>
    </lineage>
</organism>
<dbReference type="InterPro" id="IPR025357">
    <property type="entry name" value="DUF4261"/>
</dbReference>
<dbReference type="Pfam" id="PF14080">
    <property type="entry name" value="DUF4261"/>
    <property type="match status" value="1"/>
</dbReference>
<evidence type="ECO:0000313" key="2">
    <source>
        <dbReference type="EMBL" id="TWT72723.1"/>
    </source>
</evidence>
<evidence type="ECO:0000259" key="1">
    <source>
        <dbReference type="Pfam" id="PF14080"/>
    </source>
</evidence>
<evidence type="ECO:0000313" key="3">
    <source>
        <dbReference type="Proteomes" id="UP000318478"/>
    </source>
</evidence>
<feature type="domain" description="DUF4261" evidence="1">
    <location>
        <begin position="178"/>
        <end position="250"/>
    </location>
</feature>
<sequence>MHPGSPWLALVTLPAERLPDLEQVCEILSRDFSEQAPPELTSESERSVTFRWGSINGNYTLVDRPIPWERLEGPCATAWYWPEAEEDLRPHTHHLFLTLLDDDKKPIHTATRMTRLTAALATAADGTGIVWGPSGQVHRTEDFAKLASVITPEDLPLHLWVDFRVAQHEDSEALSLFTTGLEALGHREFEAPYYDGDSQRLAGTAYNLAHYVLEKGAVLKDGEAVGLPDGGQVNVNVGPSMIDPDQEVVQLTFDS</sequence>
<keyword evidence="3" id="KW-1185">Reference proteome</keyword>
<dbReference type="EMBL" id="SJPO01000011">
    <property type="protein sequence ID" value="TWT72723.1"/>
    <property type="molecule type" value="Genomic_DNA"/>
</dbReference>
<reference evidence="2 3" key="1">
    <citation type="submission" date="2019-02" db="EMBL/GenBank/DDBJ databases">
        <title>Deep-cultivation of Planctomycetes and their phenomic and genomic characterization uncovers novel biology.</title>
        <authorList>
            <person name="Wiegand S."/>
            <person name="Jogler M."/>
            <person name="Boedeker C."/>
            <person name="Pinto D."/>
            <person name="Vollmers J."/>
            <person name="Rivas-Marin E."/>
            <person name="Kohn T."/>
            <person name="Peeters S.H."/>
            <person name="Heuer A."/>
            <person name="Rast P."/>
            <person name="Oberbeckmann S."/>
            <person name="Bunk B."/>
            <person name="Jeske O."/>
            <person name="Meyerdierks A."/>
            <person name="Storesund J.E."/>
            <person name="Kallscheuer N."/>
            <person name="Luecker S."/>
            <person name="Lage O.M."/>
            <person name="Pohl T."/>
            <person name="Merkel B.J."/>
            <person name="Hornburger P."/>
            <person name="Mueller R.-W."/>
            <person name="Bruemmer F."/>
            <person name="Labrenz M."/>
            <person name="Spormann A.M."/>
            <person name="Op Den Camp H."/>
            <person name="Overmann J."/>
            <person name="Amann R."/>
            <person name="Jetten M.S.M."/>
            <person name="Mascher T."/>
            <person name="Medema M.H."/>
            <person name="Devos D.P."/>
            <person name="Kaster A.-K."/>
            <person name="Ovreas L."/>
            <person name="Rohde M."/>
            <person name="Galperin M.Y."/>
            <person name="Jogler C."/>
        </authorList>
    </citation>
    <scope>NUCLEOTIDE SEQUENCE [LARGE SCALE GENOMIC DNA]</scope>
    <source>
        <strain evidence="2 3">Pla123a</strain>
    </source>
</reference>
<protein>
    <recommendedName>
        <fullName evidence="1">DUF4261 domain-containing protein</fullName>
    </recommendedName>
</protein>
<proteinExistence type="predicted"/>
<comment type="caution">
    <text evidence="2">The sequence shown here is derived from an EMBL/GenBank/DDBJ whole genome shotgun (WGS) entry which is preliminary data.</text>
</comment>
<dbReference type="AlphaFoldDB" id="A0A5C5YD66"/>
<dbReference type="Proteomes" id="UP000318478">
    <property type="component" value="Unassembled WGS sequence"/>
</dbReference>